<dbReference type="SMART" id="SM00173">
    <property type="entry name" value="RAS"/>
    <property type="match status" value="1"/>
</dbReference>
<reference evidence="6" key="1">
    <citation type="submission" date="2021-04" db="EMBL/GenBank/DDBJ databases">
        <authorList>
            <consortium name="Molecular Ecology Group"/>
        </authorList>
    </citation>
    <scope>NUCLEOTIDE SEQUENCE</scope>
</reference>
<dbReference type="InterPro" id="IPR001806">
    <property type="entry name" value="Small_GTPase"/>
</dbReference>
<proteinExistence type="inferred from homology"/>
<dbReference type="SUPFAM" id="SSF52540">
    <property type="entry name" value="P-loop containing nucleoside triphosphate hydrolases"/>
    <property type="match status" value="1"/>
</dbReference>
<comment type="catalytic activity">
    <reaction evidence="4">
        <text>GTP + H2O = GDP + phosphate + H(+)</text>
        <dbReference type="Rhea" id="RHEA:19669"/>
        <dbReference type="ChEBI" id="CHEBI:15377"/>
        <dbReference type="ChEBI" id="CHEBI:15378"/>
        <dbReference type="ChEBI" id="CHEBI:37565"/>
        <dbReference type="ChEBI" id="CHEBI:43474"/>
        <dbReference type="ChEBI" id="CHEBI:58189"/>
        <dbReference type="EC" id="3.6.5.2"/>
    </reaction>
</comment>
<feature type="region of interest" description="Disordered" evidence="5">
    <location>
        <begin position="220"/>
        <end position="277"/>
    </location>
</feature>
<dbReference type="Pfam" id="PF00071">
    <property type="entry name" value="Ras"/>
    <property type="match status" value="1"/>
</dbReference>
<dbReference type="SMART" id="SM00174">
    <property type="entry name" value="RHO"/>
    <property type="match status" value="1"/>
</dbReference>
<dbReference type="Proteomes" id="UP000678393">
    <property type="component" value="Unassembled WGS sequence"/>
</dbReference>
<protein>
    <recommendedName>
        <fullName evidence="2">small monomeric GTPase</fullName>
        <ecNumber evidence="2">3.6.5.2</ecNumber>
    </recommendedName>
</protein>
<evidence type="ECO:0000256" key="3">
    <source>
        <dbReference type="ARBA" id="ARBA00022801"/>
    </source>
</evidence>
<feature type="compositionally biased region" description="Basic and acidic residues" evidence="5">
    <location>
        <begin position="234"/>
        <end position="245"/>
    </location>
</feature>
<dbReference type="InterPro" id="IPR051065">
    <property type="entry name" value="Ras-related_GTPase"/>
</dbReference>
<accession>A0A8S3ZCB9</accession>
<dbReference type="GO" id="GO:0003925">
    <property type="term" value="F:G protein activity"/>
    <property type="evidence" value="ECO:0007669"/>
    <property type="project" value="UniProtKB-EC"/>
</dbReference>
<evidence type="ECO:0000256" key="4">
    <source>
        <dbReference type="ARBA" id="ARBA00048098"/>
    </source>
</evidence>
<organism evidence="6 7">
    <name type="scientific">Candidula unifasciata</name>
    <dbReference type="NCBI Taxonomy" id="100452"/>
    <lineage>
        <taxon>Eukaryota</taxon>
        <taxon>Metazoa</taxon>
        <taxon>Spiralia</taxon>
        <taxon>Lophotrochozoa</taxon>
        <taxon>Mollusca</taxon>
        <taxon>Gastropoda</taxon>
        <taxon>Heterobranchia</taxon>
        <taxon>Euthyneura</taxon>
        <taxon>Panpulmonata</taxon>
        <taxon>Eupulmonata</taxon>
        <taxon>Stylommatophora</taxon>
        <taxon>Helicina</taxon>
        <taxon>Helicoidea</taxon>
        <taxon>Geomitridae</taxon>
        <taxon>Candidula</taxon>
    </lineage>
</organism>
<dbReference type="SMART" id="SM00175">
    <property type="entry name" value="RAB"/>
    <property type="match status" value="1"/>
</dbReference>
<name>A0A8S3ZCB9_9EUPU</name>
<dbReference type="PROSITE" id="PS51419">
    <property type="entry name" value="RAB"/>
    <property type="match status" value="1"/>
</dbReference>
<comment type="similarity">
    <text evidence="1">Belongs to the small GTPase superfamily. Ras family.</text>
</comment>
<dbReference type="EC" id="3.6.5.2" evidence="2"/>
<keyword evidence="3" id="KW-0378">Hydrolase</keyword>
<evidence type="ECO:0000256" key="5">
    <source>
        <dbReference type="SAM" id="MobiDB-lite"/>
    </source>
</evidence>
<dbReference type="AlphaFoldDB" id="A0A8S3ZCB9"/>
<dbReference type="InterPro" id="IPR027417">
    <property type="entry name" value="P-loop_NTPase"/>
</dbReference>
<dbReference type="Gene3D" id="3.40.50.300">
    <property type="entry name" value="P-loop containing nucleotide triphosphate hydrolases"/>
    <property type="match status" value="1"/>
</dbReference>
<sequence length="277" mass="31662">MDIIKSSPGSRLLKKINSKSSRTRPFKVAILGQNGVGKTAFTVRFCTRRYIGDYDPDLERIYTCQRVIQDTPVDFEVWDTAGVNENSRLKEQIRWADAIILVYDVTDRCSFNECTRLKFLINSFSRKSRWKILSDSSSDVIGGIPVALVGNKADREKDRMVHPEEGTNRAVQLKCVRFHEVSVQEEIDDVITVFEDLYIIYRKMKKFRVSLSSSKTSLTEEKLVSSSDDDPEECEARSRSGDFRRGTIISDPDNVSSSGDISCRPRSRRREAIYTMS</sequence>
<dbReference type="OrthoDB" id="18798at2759"/>
<gene>
    <name evidence="6" type="ORF">CUNI_LOCUS12551</name>
</gene>
<dbReference type="PROSITE" id="PS51421">
    <property type="entry name" value="RAS"/>
    <property type="match status" value="1"/>
</dbReference>
<evidence type="ECO:0000256" key="2">
    <source>
        <dbReference type="ARBA" id="ARBA00011984"/>
    </source>
</evidence>
<dbReference type="EMBL" id="CAJHNH020002528">
    <property type="protein sequence ID" value="CAG5126993.1"/>
    <property type="molecule type" value="Genomic_DNA"/>
</dbReference>
<comment type="caution">
    <text evidence="6">The sequence shown here is derived from an EMBL/GenBank/DDBJ whole genome shotgun (WGS) entry which is preliminary data.</text>
</comment>
<dbReference type="PANTHER" id="PTHR45704">
    <property type="entry name" value="RAS-LIKE FAMILY MEMBER 11"/>
    <property type="match status" value="1"/>
</dbReference>
<dbReference type="GO" id="GO:0005525">
    <property type="term" value="F:GTP binding"/>
    <property type="evidence" value="ECO:0007669"/>
    <property type="project" value="InterPro"/>
</dbReference>
<evidence type="ECO:0000313" key="6">
    <source>
        <dbReference type="EMBL" id="CAG5126993.1"/>
    </source>
</evidence>
<keyword evidence="7" id="KW-1185">Reference proteome</keyword>
<evidence type="ECO:0000256" key="1">
    <source>
        <dbReference type="ARBA" id="ARBA00008344"/>
    </source>
</evidence>
<dbReference type="PRINTS" id="PR00449">
    <property type="entry name" value="RASTRNSFRMNG"/>
</dbReference>
<evidence type="ECO:0000313" key="7">
    <source>
        <dbReference type="Proteomes" id="UP000678393"/>
    </source>
</evidence>